<dbReference type="EMBL" id="OZ034817">
    <property type="protein sequence ID" value="CAL1385707.1"/>
    <property type="molecule type" value="Genomic_DNA"/>
</dbReference>
<dbReference type="AlphaFoldDB" id="A0AAV2EIY6"/>
<feature type="region of interest" description="Disordered" evidence="1">
    <location>
        <begin position="1"/>
        <end position="51"/>
    </location>
</feature>
<evidence type="ECO:0000313" key="3">
    <source>
        <dbReference type="Proteomes" id="UP001497516"/>
    </source>
</evidence>
<feature type="compositionally biased region" description="Gly residues" evidence="1">
    <location>
        <begin position="1"/>
        <end position="13"/>
    </location>
</feature>
<accession>A0AAV2EIY6</accession>
<organism evidence="2 3">
    <name type="scientific">Linum trigynum</name>
    <dbReference type="NCBI Taxonomy" id="586398"/>
    <lineage>
        <taxon>Eukaryota</taxon>
        <taxon>Viridiplantae</taxon>
        <taxon>Streptophyta</taxon>
        <taxon>Embryophyta</taxon>
        <taxon>Tracheophyta</taxon>
        <taxon>Spermatophyta</taxon>
        <taxon>Magnoliopsida</taxon>
        <taxon>eudicotyledons</taxon>
        <taxon>Gunneridae</taxon>
        <taxon>Pentapetalae</taxon>
        <taxon>rosids</taxon>
        <taxon>fabids</taxon>
        <taxon>Malpighiales</taxon>
        <taxon>Linaceae</taxon>
        <taxon>Linum</taxon>
    </lineage>
</organism>
<name>A0AAV2EIY6_9ROSI</name>
<feature type="compositionally biased region" description="Basic and acidic residues" evidence="1">
    <location>
        <begin position="36"/>
        <end position="51"/>
    </location>
</feature>
<keyword evidence="3" id="KW-1185">Reference proteome</keyword>
<evidence type="ECO:0000313" key="2">
    <source>
        <dbReference type="EMBL" id="CAL1385707.1"/>
    </source>
</evidence>
<dbReference type="Proteomes" id="UP001497516">
    <property type="component" value="Chromosome 4"/>
</dbReference>
<evidence type="ECO:0000256" key="1">
    <source>
        <dbReference type="SAM" id="MobiDB-lite"/>
    </source>
</evidence>
<gene>
    <name evidence="2" type="ORF">LTRI10_LOCUS26823</name>
</gene>
<sequence>MPWGGTTGGGDGAPEGRCGSWWKKEEARRQSRRGKRPESKKATERGPVKLEHSCRKRVNRTEIEAKPNWSFESLLSEVDSLEEKLSWMPNFSVPY</sequence>
<reference evidence="2 3" key="1">
    <citation type="submission" date="2024-04" db="EMBL/GenBank/DDBJ databases">
        <authorList>
            <person name="Fracassetti M."/>
        </authorList>
    </citation>
    <scope>NUCLEOTIDE SEQUENCE [LARGE SCALE GENOMIC DNA]</scope>
</reference>
<protein>
    <submittedName>
        <fullName evidence="2">Uncharacterized protein</fullName>
    </submittedName>
</protein>
<proteinExistence type="predicted"/>